<evidence type="ECO:0000256" key="2">
    <source>
        <dbReference type="ARBA" id="ARBA00022884"/>
    </source>
</evidence>
<keyword evidence="3 5" id="KW-0689">Ribosomal protein</keyword>
<dbReference type="HAMAP" id="MF_01334">
    <property type="entry name" value="Ribosomal_bL25_CTC"/>
    <property type="match status" value="1"/>
</dbReference>
<dbReference type="GO" id="GO:0003735">
    <property type="term" value="F:structural constituent of ribosome"/>
    <property type="evidence" value="ECO:0007669"/>
    <property type="project" value="InterPro"/>
</dbReference>
<dbReference type="GO" id="GO:0006412">
    <property type="term" value="P:translation"/>
    <property type="evidence" value="ECO:0007669"/>
    <property type="project" value="UniProtKB-UniRule"/>
</dbReference>
<dbReference type="NCBIfam" id="TIGR00731">
    <property type="entry name" value="bL25_bact_ctc"/>
    <property type="match status" value="1"/>
</dbReference>
<dbReference type="InterPro" id="IPR029751">
    <property type="entry name" value="Ribosomal_L25_dom"/>
</dbReference>
<evidence type="ECO:0000256" key="1">
    <source>
        <dbReference type="ARBA" id="ARBA00022730"/>
    </source>
</evidence>
<evidence type="ECO:0000313" key="9">
    <source>
        <dbReference type="EMBL" id="SFR04411.1"/>
    </source>
</evidence>
<organism evidence="9 10">
    <name type="scientific">Desulfoscipio geothermicus DSM 3669</name>
    <dbReference type="NCBI Taxonomy" id="1121426"/>
    <lineage>
        <taxon>Bacteria</taxon>
        <taxon>Bacillati</taxon>
        <taxon>Bacillota</taxon>
        <taxon>Clostridia</taxon>
        <taxon>Eubacteriales</taxon>
        <taxon>Desulfallaceae</taxon>
        <taxon>Desulfoscipio</taxon>
    </lineage>
</organism>
<comment type="similarity">
    <text evidence="5">Belongs to the bacterial ribosomal protein bL25 family. CTC subfamily.</text>
</comment>
<dbReference type="InterPro" id="IPR037121">
    <property type="entry name" value="Ribosomal_bL25_C"/>
</dbReference>
<evidence type="ECO:0000259" key="8">
    <source>
        <dbReference type="Pfam" id="PF14693"/>
    </source>
</evidence>
<dbReference type="AlphaFoldDB" id="A0A1I6DGA4"/>
<dbReference type="SUPFAM" id="SSF50715">
    <property type="entry name" value="Ribosomal protein L25-like"/>
    <property type="match status" value="1"/>
</dbReference>
<dbReference type="Pfam" id="PF14693">
    <property type="entry name" value="Ribosomal_TL5_C"/>
    <property type="match status" value="1"/>
</dbReference>
<comment type="subunit">
    <text evidence="5">Part of the 50S ribosomal subunit; part of the 5S rRNA/L5/L18/L25 subcomplex. Contacts the 5S rRNA. Binds to the 5S rRNA independently of L5 and L18.</text>
</comment>
<dbReference type="OrthoDB" id="9790002at2"/>
<evidence type="ECO:0000256" key="4">
    <source>
        <dbReference type="ARBA" id="ARBA00023274"/>
    </source>
</evidence>
<dbReference type="InterPro" id="IPR020056">
    <property type="entry name" value="Rbsml_bL25/Gln-tRNA_synth_N"/>
</dbReference>
<protein>
    <recommendedName>
        <fullName evidence="5">Large ribosomal subunit protein bL25</fullName>
    </recommendedName>
    <alternativeName>
        <fullName evidence="5">General stress protein CTC</fullName>
    </alternativeName>
</protein>
<dbReference type="InterPro" id="IPR001021">
    <property type="entry name" value="Ribosomal_bL25_long"/>
</dbReference>
<accession>A0A1I6DGA4</accession>
<dbReference type="PANTHER" id="PTHR33284:SF1">
    <property type="entry name" value="RIBOSOMAL PROTEIN L25_GLN-TRNA SYNTHETASE, ANTI-CODON-BINDING DOMAIN-CONTAINING PROTEIN"/>
    <property type="match status" value="1"/>
</dbReference>
<sequence length="206" mass="22542">MSDFNLQVNYREKKGKSYRKELARREMVPGVVYGKGAGSIPVELEYRSLRTILQRGGKPVIDLTVQGPGAGETRNYKVLIKEMQYDPIKGDLMNIDFHQISLDDDIQTAVPINYVTGKVNGIVQYLLRELQVSCLPGDIPQEVTVNVDGLAVGDTITVQDIAVPDKVTVLDEPDTAVVTVVAQQAEDKPAAEEEAEGAAEAEAQEE</sequence>
<dbReference type="InterPro" id="IPR020057">
    <property type="entry name" value="Ribosomal_bL25_b-dom"/>
</dbReference>
<name>A0A1I6DGA4_9FIRM</name>
<keyword evidence="10" id="KW-1185">Reference proteome</keyword>
<evidence type="ECO:0000256" key="6">
    <source>
        <dbReference type="SAM" id="MobiDB-lite"/>
    </source>
</evidence>
<proteinExistence type="inferred from homology"/>
<dbReference type="InterPro" id="IPR020930">
    <property type="entry name" value="Ribosomal_uL5_bac-type"/>
</dbReference>
<dbReference type="STRING" id="39060.SAMN05660706_11063"/>
<comment type="function">
    <text evidence="5">This is one of the proteins that binds to the 5S RNA in the ribosome where it forms part of the central protuberance.</text>
</comment>
<dbReference type="EMBL" id="FOYM01000010">
    <property type="protein sequence ID" value="SFR04411.1"/>
    <property type="molecule type" value="Genomic_DNA"/>
</dbReference>
<reference evidence="10" key="1">
    <citation type="submission" date="2016-10" db="EMBL/GenBank/DDBJ databases">
        <authorList>
            <person name="Varghese N."/>
            <person name="Submissions S."/>
        </authorList>
    </citation>
    <scope>NUCLEOTIDE SEQUENCE [LARGE SCALE GENOMIC DNA]</scope>
    <source>
        <strain evidence="10">DSM 3669</strain>
    </source>
</reference>
<feature type="domain" description="Large ribosomal subunit protein bL25 L25" evidence="7">
    <location>
        <begin position="6"/>
        <end position="97"/>
    </location>
</feature>
<dbReference type="GO" id="GO:0022625">
    <property type="term" value="C:cytosolic large ribosomal subunit"/>
    <property type="evidence" value="ECO:0007669"/>
    <property type="project" value="TreeGrafter"/>
</dbReference>
<gene>
    <name evidence="5" type="primary">rplY</name>
    <name evidence="5" type="synonym">ctc</name>
    <name evidence="9" type="ORF">SAMN05660706_11063</name>
</gene>
<keyword evidence="2 5" id="KW-0694">RNA-binding</keyword>
<dbReference type="Proteomes" id="UP000199584">
    <property type="component" value="Unassembled WGS sequence"/>
</dbReference>
<dbReference type="Gene3D" id="2.170.120.20">
    <property type="entry name" value="Ribosomal protein L25, beta domain"/>
    <property type="match status" value="1"/>
</dbReference>
<keyword evidence="1 5" id="KW-0699">rRNA-binding</keyword>
<keyword evidence="4 5" id="KW-0687">Ribonucleoprotein</keyword>
<dbReference type="InterPro" id="IPR011035">
    <property type="entry name" value="Ribosomal_bL25/Gln-tRNA_synth"/>
</dbReference>
<evidence type="ECO:0000256" key="5">
    <source>
        <dbReference type="HAMAP-Rule" id="MF_01334"/>
    </source>
</evidence>
<dbReference type="RefSeq" id="WP_092482875.1">
    <property type="nucleotide sequence ID" value="NZ_FOYM01000010.1"/>
</dbReference>
<evidence type="ECO:0000256" key="3">
    <source>
        <dbReference type="ARBA" id="ARBA00022980"/>
    </source>
</evidence>
<evidence type="ECO:0000259" key="7">
    <source>
        <dbReference type="Pfam" id="PF01386"/>
    </source>
</evidence>
<feature type="domain" description="Large ribosomal subunit protein bL25 beta" evidence="8">
    <location>
        <begin position="106"/>
        <end position="183"/>
    </location>
</feature>
<dbReference type="Pfam" id="PF01386">
    <property type="entry name" value="Ribosomal_L25p"/>
    <property type="match status" value="1"/>
</dbReference>
<dbReference type="GO" id="GO:0008097">
    <property type="term" value="F:5S rRNA binding"/>
    <property type="evidence" value="ECO:0007669"/>
    <property type="project" value="InterPro"/>
</dbReference>
<dbReference type="CDD" id="cd00495">
    <property type="entry name" value="Ribosomal_L25_TL5_CTC"/>
    <property type="match status" value="1"/>
</dbReference>
<dbReference type="Gene3D" id="2.40.240.10">
    <property type="entry name" value="Ribosomal Protein L25, Chain P"/>
    <property type="match status" value="1"/>
</dbReference>
<evidence type="ECO:0000313" key="10">
    <source>
        <dbReference type="Proteomes" id="UP000199584"/>
    </source>
</evidence>
<feature type="region of interest" description="Disordered" evidence="6">
    <location>
        <begin position="185"/>
        <end position="206"/>
    </location>
</feature>
<dbReference type="PANTHER" id="PTHR33284">
    <property type="entry name" value="RIBOSOMAL PROTEIN L25/GLN-TRNA SYNTHETASE, ANTI-CODON-BINDING DOMAIN-CONTAINING PROTEIN"/>
    <property type="match status" value="1"/>
</dbReference>
<feature type="compositionally biased region" description="Acidic residues" evidence="6">
    <location>
        <begin position="192"/>
        <end position="206"/>
    </location>
</feature>